<proteinExistence type="predicted"/>
<sequence>MRARLIAVTSIMLHISSTSKQNIDATVQAIDRIHDATVLYEYLLHILASVRKRHHDSIFQGTAIGPQFCMYRYLGPNVIHAAKEVMQASSTPYCLNKYKTT</sequence>
<dbReference type="RefSeq" id="XP_024770242.1">
    <property type="nucleotide sequence ID" value="XM_024916339.1"/>
</dbReference>
<name>A0A2T4A0H6_TRIHA</name>
<evidence type="ECO:0000313" key="2">
    <source>
        <dbReference type="Proteomes" id="UP000241690"/>
    </source>
</evidence>
<accession>A0A2T4A0H6</accession>
<organism evidence="1 2">
    <name type="scientific">Trichoderma harzianum CBS 226.95</name>
    <dbReference type="NCBI Taxonomy" id="983964"/>
    <lineage>
        <taxon>Eukaryota</taxon>
        <taxon>Fungi</taxon>
        <taxon>Dikarya</taxon>
        <taxon>Ascomycota</taxon>
        <taxon>Pezizomycotina</taxon>
        <taxon>Sordariomycetes</taxon>
        <taxon>Hypocreomycetidae</taxon>
        <taxon>Hypocreales</taxon>
        <taxon>Hypocreaceae</taxon>
        <taxon>Trichoderma</taxon>
    </lineage>
</organism>
<protein>
    <submittedName>
        <fullName evidence="1">Uncharacterized protein</fullName>
    </submittedName>
</protein>
<dbReference type="Proteomes" id="UP000241690">
    <property type="component" value="Unassembled WGS sequence"/>
</dbReference>
<dbReference type="EMBL" id="KZ679688">
    <property type="protein sequence ID" value="PTB50565.1"/>
    <property type="molecule type" value="Genomic_DNA"/>
</dbReference>
<evidence type="ECO:0000313" key="1">
    <source>
        <dbReference type="EMBL" id="PTB50565.1"/>
    </source>
</evidence>
<dbReference type="AlphaFoldDB" id="A0A2T4A0H6"/>
<gene>
    <name evidence="1" type="ORF">M431DRAFT_485927</name>
</gene>
<reference evidence="1 2" key="1">
    <citation type="submission" date="2016-07" db="EMBL/GenBank/DDBJ databases">
        <title>Multiple horizontal gene transfer events from other fungi enriched the ability of initially mycotrophic Trichoderma (Ascomycota) to feed on dead plant biomass.</title>
        <authorList>
            <consortium name="DOE Joint Genome Institute"/>
            <person name="Aerts A."/>
            <person name="Atanasova L."/>
            <person name="Chenthamara K."/>
            <person name="Zhang J."/>
            <person name="Grujic M."/>
            <person name="Henrissat B."/>
            <person name="Kuo A."/>
            <person name="Salamov A."/>
            <person name="Lipzen A."/>
            <person name="Labutti K."/>
            <person name="Barry K."/>
            <person name="Miao Y."/>
            <person name="Rahimi M.J."/>
            <person name="Shen Q."/>
            <person name="Grigoriev I.V."/>
            <person name="Kubicek C.P."/>
            <person name="Druzhinina I.S."/>
        </authorList>
    </citation>
    <scope>NUCLEOTIDE SEQUENCE [LARGE SCALE GENOMIC DNA]</scope>
    <source>
        <strain evidence="1 2">CBS 226.95</strain>
    </source>
</reference>
<keyword evidence="2" id="KW-1185">Reference proteome</keyword>
<dbReference type="GeneID" id="36624908"/>